<dbReference type="Proteomes" id="UP000644699">
    <property type="component" value="Unassembled WGS sequence"/>
</dbReference>
<keyword evidence="5 8" id="KW-0812">Transmembrane</keyword>
<keyword evidence="6 8" id="KW-1133">Transmembrane helix</keyword>
<keyword evidence="3 8" id="KW-1003">Cell membrane</keyword>
<accession>A0A917E109</accession>
<dbReference type="PANTHER" id="PTHR39342:SF1">
    <property type="entry name" value="UPF0283 MEMBRANE PROTEIN YCJF"/>
    <property type="match status" value="1"/>
</dbReference>
<comment type="similarity">
    <text evidence="2 8">Belongs to the UPF0283 family.</text>
</comment>
<dbReference type="NCBIfam" id="TIGR01620">
    <property type="entry name" value="hyp_HI0043"/>
    <property type="match status" value="1"/>
</dbReference>
<feature type="transmembrane region" description="Helical" evidence="8">
    <location>
        <begin position="108"/>
        <end position="129"/>
    </location>
</feature>
<keyword evidence="7 8" id="KW-0472">Membrane</keyword>
<evidence type="ECO:0000256" key="9">
    <source>
        <dbReference type="SAM" id="MobiDB-lite"/>
    </source>
</evidence>
<comment type="subcellular location">
    <subcellularLocation>
        <location evidence="1">Cell inner membrane</location>
        <topology evidence="1">Multi-pass membrane protein</topology>
    </subcellularLocation>
    <subcellularLocation>
        <location evidence="8">Cell membrane</location>
        <topology evidence="8">Multi-pass membrane protein</topology>
    </subcellularLocation>
</comment>
<protein>
    <recommendedName>
        <fullName evidence="8">UPF0283 membrane protein GCM10011390_07500</fullName>
    </recommendedName>
</protein>
<dbReference type="InterPro" id="IPR006507">
    <property type="entry name" value="UPF0283"/>
</dbReference>
<feature type="region of interest" description="Disordered" evidence="9">
    <location>
        <begin position="1"/>
        <end position="37"/>
    </location>
</feature>
<evidence type="ECO:0000256" key="2">
    <source>
        <dbReference type="ARBA" id="ARBA00008255"/>
    </source>
</evidence>
<evidence type="ECO:0000256" key="8">
    <source>
        <dbReference type="HAMAP-Rule" id="MF_01085"/>
    </source>
</evidence>
<evidence type="ECO:0000256" key="6">
    <source>
        <dbReference type="ARBA" id="ARBA00022989"/>
    </source>
</evidence>
<dbReference type="GO" id="GO:0005886">
    <property type="term" value="C:plasma membrane"/>
    <property type="evidence" value="ECO:0007669"/>
    <property type="project" value="UniProtKB-SubCell"/>
</dbReference>
<keyword evidence="11" id="KW-1185">Reference proteome</keyword>
<evidence type="ECO:0000256" key="7">
    <source>
        <dbReference type="ARBA" id="ARBA00023136"/>
    </source>
</evidence>
<dbReference type="Pfam" id="PF05128">
    <property type="entry name" value="DUF697"/>
    <property type="match status" value="1"/>
</dbReference>
<evidence type="ECO:0000313" key="11">
    <source>
        <dbReference type="Proteomes" id="UP000644699"/>
    </source>
</evidence>
<gene>
    <name evidence="10" type="ORF">GCM10011390_07500</name>
</gene>
<dbReference type="EMBL" id="BMIQ01000001">
    <property type="protein sequence ID" value="GGD91238.1"/>
    <property type="molecule type" value="Genomic_DNA"/>
</dbReference>
<reference evidence="10" key="1">
    <citation type="journal article" date="2014" name="Int. J. Syst. Evol. Microbiol.">
        <title>Complete genome sequence of Corynebacterium casei LMG S-19264T (=DSM 44701T), isolated from a smear-ripened cheese.</title>
        <authorList>
            <consortium name="US DOE Joint Genome Institute (JGI-PGF)"/>
            <person name="Walter F."/>
            <person name="Albersmeier A."/>
            <person name="Kalinowski J."/>
            <person name="Ruckert C."/>
        </authorList>
    </citation>
    <scope>NUCLEOTIDE SEQUENCE</scope>
    <source>
        <strain evidence="10">CGMCC 1.15367</strain>
    </source>
</reference>
<dbReference type="AlphaFoldDB" id="A0A917E109"/>
<dbReference type="PANTHER" id="PTHR39342">
    <property type="entry name" value="UPF0283 MEMBRANE PROTEIN YCJF"/>
    <property type="match status" value="1"/>
</dbReference>
<evidence type="ECO:0000256" key="1">
    <source>
        <dbReference type="ARBA" id="ARBA00004429"/>
    </source>
</evidence>
<evidence type="ECO:0000256" key="4">
    <source>
        <dbReference type="ARBA" id="ARBA00022519"/>
    </source>
</evidence>
<keyword evidence="4" id="KW-0997">Cell inner membrane</keyword>
<dbReference type="HAMAP" id="MF_01085">
    <property type="entry name" value="UPF0283"/>
    <property type="match status" value="1"/>
</dbReference>
<evidence type="ECO:0000256" key="3">
    <source>
        <dbReference type="ARBA" id="ARBA00022475"/>
    </source>
</evidence>
<comment type="caution">
    <text evidence="10">The sequence shown here is derived from an EMBL/GenBank/DDBJ whole genome shotgun (WGS) entry which is preliminary data.</text>
</comment>
<dbReference type="RefSeq" id="WP_188906851.1">
    <property type="nucleotide sequence ID" value="NZ_BMIQ01000001.1"/>
</dbReference>
<feature type="compositionally biased region" description="Basic and acidic residues" evidence="9">
    <location>
        <begin position="26"/>
        <end position="35"/>
    </location>
</feature>
<name>A0A917E109_9HYPH</name>
<feature type="transmembrane region" description="Helical" evidence="8">
    <location>
        <begin position="78"/>
        <end position="96"/>
    </location>
</feature>
<evidence type="ECO:0000256" key="5">
    <source>
        <dbReference type="ARBA" id="ARBA00022692"/>
    </source>
</evidence>
<reference evidence="10" key="2">
    <citation type="submission" date="2020-09" db="EMBL/GenBank/DDBJ databases">
        <authorList>
            <person name="Sun Q."/>
            <person name="Zhou Y."/>
        </authorList>
    </citation>
    <scope>NUCLEOTIDE SEQUENCE</scope>
    <source>
        <strain evidence="10">CGMCC 1.15367</strain>
    </source>
</reference>
<organism evidence="10 11">
    <name type="scientific">Aureimonas endophytica</name>
    <dbReference type="NCBI Taxonomy" id="2027858"/>
    <lineage>
        <taxon>Bacteria</taxon>
        <taxon>Pseudomonadati</taxon>
        <taxon>Pseudomonadota</taxon>
        <taxon>Alphaproteobacteria</taxon>
        <taxon>Hyphomicrobiales</taxon>
        <taxon>Aurantimonadaceae</taxon>
        <taxon>Aureimonas</taxon>
    </lineage>
</organism>
<dbReference type="InterPro" id="IPR021147">
    <property type="entry name" value="DUF697"/>
</dbReference>
<evidence type="ECO:0000313" key="10">
    <source>
        <dbReference type="EMBL" id="GGD91238.1"/>
    </source>
</evidence>
<sequence length="367" mass="38990">MSDLPPRRPPAAFRLEETGEPPPLAERLRAEEPGRAPRAVNDLSSVELEAADVFETEALELPETAPLPKRRGLPFAKLFLAALGALVSIALGLAVDNLVRDLFTRADWLGWTAIGLAGLLLLGALGVVAREIAGLLRLKAVEAERKAATKAFELDSAREAAEVVDRLTGLLAQHPETAGGRSRLAALKDEVIDGRDLIILAERELLEPIDRRARALVMASAKRVSVVTAVSPKALVDISYVLFENVRLIRRMSELYGARPGLIGLAKLTRDVVGHLAVTGSISIGDSLVGQVVGHGLAARLSARLGEGVVNGLLTARVGIAAMDLCRPLPFVRARRPRIGDFMNDLIALQGGGRIGRTGGGPPPDPV</sequence>
<proteinExistence type="inferred from homology"/>